<dbReference type="PANTHER" id="PTHR28088:SF5">
    <property type="entry name" value="TRANSCRIPTIONAL ACTIVATOR HAA1-RELATED"/>
    <property type="match status" value="1"/>
</dbReference>
<evidence type="ECO:0000256" key="5">
    <source>
        <dbReference type="ARBA" id="ARBA00023015"/>
    </source>
</evidence>
<evidence type="ECO:0000256" key="2">
    <source>
        <dbReference type="ARBA" id="ARBA00022723"/>
    </source>
</evidence>
<sequence>MPILDGVKHACAQCIRGHRTSTCAHNDRPLIPIRPKGRPPTQCVHCREARKAGTGAHSRCVCG</sequence>
<dbReference type="OrthoDB" id="5600085at2759"/>
<dbReference type="GO" id="GO:0045944">
    <property type="term" value="P:positive regulation of transcription by RNA polymerase II"/>
    <property type="evidence" value="ECO:0007669"/>
    <property type="project" value="TreeGrafter"/>
</dbReference>
<dbReference type="GO" id="GO:0000978">
    <property type="term" value="F:RNA polymerase II cis-regulatory region sequence-specific DNA binding"/>
    <property type="evidence" value="ECO:0007669"/>
    <property type="project" value="TreeGrafter"/>
</dbReference>
<keyword evidence="5" id="KW-0805">Transcription regulation</keyword>
<dbReference type="GO" id="GO:0005507">
    <property type="term" value="F:copper ion binding"/>
    <property type="evidence" value="ECO:0007669"/>
    <property type="project" value="InterPro"/>
</dbReference>
<evidence type="ECO:0000256" key="4">
    <source>
        <dbReference type="ARBA" id="ARBA00023008"/>
    </source>
</evidence>
<evidence type="ECO:0000256" key="1">
    <source>
        <dbReference type="ARBA" id="ARBA00004123"/>
    </source>
</evidence>
<dbReference type="FunFam" id="3.90.430.10:FF:000001">
    <property type="entry name" value="Copper fist DNA-binding protein"/>
    <property type="match status" value="1"/>
</dbReference>
<accession>A0A4P9Y6Y2</accession>
<feature type="non-terminal residue" evidence="9">
    <location>
        <position position="63"/>
    </location>
</feature>
<evidence type="ECO:0000313" key="9">
    <source>
        <dbReference type="EMBL" id="RKP14743.1"/>
    </source>
</evidence>
<evidence type="ECO:0000313" key="10">
    <source>
        <dbReference type="Proteomes" id="UP000267251"/>
    </source>
</evidence>
<keyword evidence="6" id="KW-0804">Transcription</keyword>
<dbReference type="SUPFAM" id="SSF57879">
    <property type="entry name" value="Zinc domain conserved in yeast copper-regulated transcription factors"/>
    <property type="match status" value="1"/>
</dbReference>
<dbReference type="PRINTS" id="PR00617">
    <property type="entry name" value="COPPERFIST"/>
</dbReference>
<dbReference type="AlphaFoldDB" id="A0A4P9Y6Y2"/>
<dbReference type="InterPro" id="IPR051763">
    <property type="entry name" value="Copper_Homeo_Regul"/>
</dbReference>
<dbReference type="InterPro" id="IPR036395">
    <property type="entry name" value="Cu_fist_DNA-bd_dom_sf"/>
</dbReference>
<feature type="domain" description="Copper-fist" evidence="8">
    <location>
        <begin position="1"/>
        <end position="40"/>
    </location>
</feature>
<dbReference type="Gene3D" id="3.90.430.10">
    <property type="entry name" value="Copper fist DNA-binding domain"/>
    <property type="match status" value="1"/>
</dbReference>
<keyword evidence="3" id="KW-0862">Zinc</keyword>
<dbReference type="SMART" id="SM01090">
    <property type="entry name" value="Copper-fist"/>
    <property type="match status" value="1"/>
</dbReference>
<protein>
    <submittedName>
        <fullName evidence="9">Copper fist DNA binding domain-containing protein</fullName>
    </submittedName>
</protein>
<evidence type="ECO:0000256" key="3">
    <source>
        <dbReference type="ARBA" id="ARBA00022833"/>
    </source>
</evidence>
<dbReference type="SMART" id="SM00412">
    <property type="entry name" value="Cu_FIST"/>
    <property type="match status" value="1"/>
</dbReference>
<keyword evidence="7" id="KW-0539">Nucleus</keyword>
<proteinExistence type="predicted"/>
<dbReference type="InterPro" id="IPR001083">
    <property type="entry name" value="Cu_fist_DNA-bd_dom"/>
</dbReference>
<dbReference type="PROSITE" id="PS50073">
    <property type="entry name" value="COPPER_FIST_2"/>
    <property type="match status" value="1"/>
</dbReference>
<evidence type="ECO:0000256" key="7">
    <source>
        <dbReference type="ARBA" id="ARBA00023242"/>
    </source>
</evidence>
<gene>
    <name evidence="9" type="ORF">BJ684DRAFT_8095</name>
</gene>
<dbReference type="GO" id="GO:0005634">
    <property type="term" value="C:nucleus"/>
    <property type="evidence" value="ECO:0007669"/>
    <property type="project" value="UniProtKB-SubCell"/>
</dbReference>
<keyword evidence="10" id="KW-1185">Reference proteome</keyword>
<evidence type="ECO:0000256" key="6">
    <source>
        <dbReference type="ARBA" id="ARBA00023163"/>
    </source>
</evidence>
<keyword evidence="4" id="KW-0186">Copper</keyword>
<dbReference type="GO" id="GO:0006879">
    <property type="term" value="P:intracellular iron ion homeostasis"/>
    <property type="evidence" value="ECO:0007669"/>
    <property type="project" value="TreeGrafter"/>
</dbReference>
<evidence type="ECO:0000259" key="8">
    <source>
        <dbReference type="PROSITE" id="PS50073"/>
    </source>
</evidence>
<dbReference type="EMBL" id="KZ987796">
    <property type="protein sequence ID" value="RKP14743.1"/>
    <property type="molecule type" value="Genomic_DNA"/>
</dbReference>
<keyword evidence="2" id="KW-0479">Metal-binding</keyword>
<dbReference type="Proteomes" id="UP000267251">
    <property type="component" value="Unassembled WGS sequence"/>
</dbReference>
<comment type="subcellular location">
    <subcellularLocation>
        <location evidence="1">Nucleus</location>
    </subcellularLocation>
</comment>
<reference evidence="10" key="1">
    <citation type="journal article" date="2018" name="Nat. Microbiol.">
        <title>Leveraging single-cell genomics to expand the fungal tree of life.</title>
        <authorList>
            <person name="Ahrendt S.R."/>
            <person name="Quandt C.A."/>
            <person name="Ciobanu D."/>
            <person name="Clum A."/>
            <person name="Salamov A."/>
            <person name="Andreopoulos B."/>
            <person name="Cheng J.F."/>
            <person name="Woyke T."/>
            <person name="Pelin A."/>
            <person name="Henrissat B."/>
            <person name="Reynolds N.K."/>
            <person name="Benny G.L."/>
            <person name="Smith M.E."/>
            <person name="James T.Y."/>
            <person name="Grigoriev I.V."/>
        </authorList>
    </citation>
    <scope>NUCLEOTIDE SEQUENCE [LARGE SCALE GENOMIC DNA]</scope>
</reference>
<dbReference type="GO" id="GO:0006878">
    <property type="term" value="P:intracellular copper ion homeostasis"/>
    <property type="evidence" value="ECO:0007669"/>
    <property type="project" value="TreeGrafter"/>
</dbReference>
<organism evidence="9 10">
    <name type="scientific">Piptocephalis cylindrospora</name>
    <dbReference type="NCBI Taxonomy" id="1907219"/>
    <lineage>
        <taxon>Eukaryota</taxon>
        <taxon>Fungi</taxon>
        <taxon>Fungi incertae sedis</taxon>
        <taxon>Zoopagomycota</taxon>
        <taxon>Zoopagomycotina</taxon>
        <taxon>Zoopagomycetes</taxon>
        <taxon>Zoopagales</taxon>
        <taxon>Piptocephalidaceae</taxon>
        <taxon>Piptocephalis</taxon>
    </lineage>
</organism>
<dbReference type="PANTHER" id="PTHR28088">
    <property type="entry name" value="TRANSCRIPTIONAL ACTIVATOR HAA1-RELATED"/>
    <property type="match status" value="1"/>
</dbReference>
<dbReference type="GO" id="GO:0000981">
    <property type="term" value="F:DNA-binding transcription factor activity, RNA polymerase II-specific"/>
    <property type="evidence" value="ECO:0007669"/>
    <property type="project" value="TreeGrafter"/>
</dbReference>
<dbReference type="Pfam" id="PF00649">
    <property type="entry name" value="Copper-fist"/>
    <property type="match status" value="1"/>
</dbReference>
<name>A0A4P9Y6Y2_9FUNG</name>